<organism evidence="2 3">
    <name type="scientific">Clostridium carnis</name>
    <dbReference type="NCBI Taxonomy" id="1530"/>
    <lineage>
        <taxon>Bacteria</taxon>
        <taxon>Bacillati</taxon>
        <taxon>Bacillota</taxon>
        <taxon>Clostridia</taxon>
        <taxon>Eubacteriales</taxon>
        <taxon>Clostridiaceae</taxon>
        <taxon>Clostridium</taxon>
    </lineage>
</organism>
<keyword evidence="3" id="KW-1185">Reference proteome</keyword>
<evidence type="ECO:0000259" key="1">
    <source>
        <dbReference type="Pfam" id="PF00534"/>
    </source>
</evidence>
<sequence length="429" mass="50336">MKNILVISPDLIGKLMAGPGIRYWNIAKELSKCFKVVLLIPNDINDTKELLNNEEIEIDMISKRKIDMYLKSADVVITQGIIINKFSQLRKKKVPLVVDLYDPFILENLELRKNNGNLNKQFRYSIDLSILIEQIKYGDFFLCASEKQKDYWMGFFSAMRKINPTSYDFLIKSEDFISVVPFGIEKASIESDGKNIRKKYSIKDSDTLLVWAGGIWEWMDPITLIKAIDMIKDKGVKCLFMGTKRPNQFIDYTPKVKEVINLSNELNLTNKNIFFEDWVPFKEREEYLMASDIGVTTYFKNLEGEYSFRTRILDYIWSNKPFIITKGDYFADIAEKNKIGLTVEEKDPNDLADKILYLKDNKELYNNCKYQLNILKESFYWENGIKPLVKFCRNPYKINGKTLISDKVNIYSFIKRQIEKIKSIIMRFR</sequence>
<dbReference type="InterPro" id="IPR001296">
    <property type="entry name" value="Glyco_trans_1"/>
</dbReference>
<comment type="caution">
    <text evidence="2">The sequence shown here is derived from an EMBL/GenBank/DDBJ whole genome shotgun (WGS) entry which is preliminary data.</text>
</comment>
<evidence type="ECO:0000313" key="2">
    <source>
        <dbReference type="EMBL" id="VDG69862.1"/>
    </source>
</evidence>
<dbReference type="Proteomes" id="UP000277570">
    <property type="component" value="Unassembled WGS sequence"/>
</dbReference>
<proteinExistence type="predicted"/>
<name>A0ABY6SP00_9CLOT</name>
<dbReference type="RefSeq" id="WP_125147740.1">
    <property type="nucleotide sequence ID" value="NZ_UYIN01000001.1"/>
</dbReference>
<dbReference type="EMBL" id="UYIN01000001">
    <property type="protein sequence ID" value="VDG69862.1"/>
    <property type="molecule type" value="Genomic_DNA"/>
</dbReference>
<evidence type="ECO:0000313" key="3">
    <source>
        <dbReference type="Proteomes" id="UP000277570"/>
    </source>
</evidence>
<gene>
    <name evidence="2" type="ORF">NCTC10913_00497</name>
</gene>
<dbReference type="PANTHER" id="PTHR12526">
    <property type="entry name" value="GLYCOSYLTRANSFERASE"/>
    <property type="match status" value="1"/>
</dbReference>
<feature type="domain" description="Glycosyl transferase family 1" evidence="1">
    <location>
        <begin position="194"/>
        <end position="370"/>
    </location>
</feature>
<dbReference type="CDD" id="cd03801">
    <property type="entry name" value="GT4_PimA-like"/>
    <property type="match status" value="1"/>
</dbReference>
<dbReference type="PANTHER" id="PTHR12526:SF635">
    <property type="entry name" value="GLYCOSYL TRANSFERASE GROUP 1"/>
    <property type="match status" value="1"/>
</dbReference>
<dbReference type="Gene3D" id="3.40.50.2000">
    <property type="entry name" value="Glycogen Phosphorylase B"/>
    <property type="match status" value="1"/>
</dbReference>
<accession>A0ABY6SP00</accession>
<dbReference type="SUPFAM" id="SSF53756">
    <property type="entry name" value="UDP-Glycosyltransferase/glycogen phosphorylase"/>
    <property type="match status" value="1"/>
</dbReference>
<reference evidence="2 3" key="1">
    <citation type="submission" date="2018-11" db="EMBL/GenBank/DDBJ databases">
        <authorList>
            <consortium name="Pathogen Informatics"/>
        </authorList>
    </citation>
    <scope>NUCLEOTIDE SEQUENCE [LARGE SCALE GENOMIC DNA]</scope>
    <source>
        <strain evidence="2 3">NCTC10913</strain>
    </source>
</reference>
<dbReference type="Pfam" id="PF00534">
    <property type="entry name" value="Glycos_transf_1"/>
    <property type="match status" value="1"/>
</dbReference>
<protein>
    <submittedName>
        <fullName evidence="2">Diverged glycosyltransferase domain-containing protein</fullName>
    </submittedName>
</protein>